<sequence>MAVPSLRELPVTKRYEDVMLRNVNDMCVEFWNLYINFDELNESSYEMLTRLVNSRNLRSSELYKNTSKKHEGSIMATEDKSLKTLDQLNKSILKNSESLCHVVEVKFPHLISKFERLIDKVKKIDISHYMENMLDSDRLLLSHKINEAKVVFPIFLKCIKDELSFKTTALKDIAYTSDHTNDISIGLLAAWKHYVFIDYSLINRLYSIAI</sequence>
<evidence type="ECO:0000313" key="2">
    <source>
        <dbReference type="WBParaSite" id="SPAL_0001206900.1"/>
    </source>
</evidence>
<dbReference type="STRING" id="174720.A0A0N5C256"/>
<dbReference type="WBParaSite" id="SPAL_0001206900.1">
    <property type="protein sequence ID" value="SPAL_0001206900.1"/>
    <property type="gene ID" value="SPAL_0001206900"/>
</dbReference>
<proteinExistence type="predicted"/>
<dbReference type="Proteomes" id="UP000046392">
    <property type="component" value="Unplaced"/>
</dbReference>
<keyword evidence="1" id="KW-1185">Reference proteome</keyword>
<evidence type="ECO:0000313" key="1">
    <source>
        <dbReference type="Proteomes" id="UP000046392"/>
    </source>
</evidence>
<protein>
    <submittedName>
        <fullName evidence="2">Hemerythrin domain-containing protein</fullName>
    </submittedName>
</protein>
<dbReference type="AlphaFoldDB" id="A0A0N5C256"/>
<name>A0A0N5C256_STREA</name>
<organism evidence="1 2">
    <name type="scientific">Strongyloides papillosus</name>
    <name type="common">Intestinal threadworm</name>
    <dbReference type="NCBI Taxonomy" id="174720"/>
    <lineage>
        <taxon>Eukaryota</taxon>
        <taxon>Metazoa</taxon>
        <taxon>Ecdysozoa</taxon>
        <taxon>Nematoda</taxon>
        <taxon>Chromadorea</taxon>
        <taxon>Rhabditida</taxon>
        <taxon>Tylenchina</taxon>
        <taxon>Panagrolaimomorpha</taxon>
        <taxon>Strongyloidoidea</taxon>
        <taxon>Strongyloididae</taxon>
        <taxon>Strongyloides</taxon>
    </lineage>
</organism>
<reference evidence="2" key="1">
    <citation type="submission" date="2017-02" db="UniProtKB">
        <authorList>
            <consortium name="WormBaseParasite"/>
        </authorList>
    </citation>
    <scope>IDENTIFICATION</scope>
</reference>
<accession>A0A0N5C256</accession>